<dbReference type="InterPro" id="IPR032341">
    <property type="entry name" value="MITD1_C"/>
</dbReference>
<protein>
    <recommendedName>
        <fullName evidence="1">MITD1 C-terminal phospholipase D-like domain-containing protein</fullName>
    </recommendedName>
</protein>
<dbReference type="Gene3D" id="3.30.870.30">
    <property type="entry name" value="MITD, C-terminal phospholipase D-like domain"/>
    <property type="match status" value="1"/>
</dbReference>
<keyword evidence="2" id="KW-1185">Reference proteome</keyword>
<dbReference type="Proteomes" id="UP000887565">
    <property type="component" value="Unplaced"/>
</dbReference>
<name>A0A915L4N6_ROMCU</name>
<evidence type="ECO:0000259" key="1">
    <source>
        <dbReference type="Pfam" id="PF16565"/>
    </source>
</evidence>
<organism evidence="2 3">
    <name type="scientific">Romanomermis culicivorax</name>
    <name type="common">Nematode worm</name>
    <dbReference type="NCBI Taxonomy" id="13658"/>
    <lineage>
        <taxon>Eukaryota</taxon>
        <taxon>Metazoa</taxon>
        <taxon>Ecdysozoa</taxon>
        <taxon>Nematoda</taxon>
        <taxon>Enoplea</taxon>
        <taxon>Dorylaimia</taxon>
        <taxon>Mermithida</taxon>
        <taxon>Mermithoidea</taxon>
        <taxon>Mermithidae</taxon>
        <taxon>Romanomermis</taxon>
    </lineage>
</organism>
<proteinExistence type="predicted"/>
<reference evidence="3" key="1">
    <citation type="submission" date="2022-11" db="UniProtKB">
        <authorList>
            <consortium name="WormBaseParasite"/>
        </authorList>
    </citation>
    <scope>IDENTIFICATION</scope>
</reference>
<sequence>MSSATYKETKDEFFCNLIKSSVHSGIYIGQSFSKVDERELFMILAPRCYDEISFKNRRQICIKDNECGFSYAKIFQNVADKSVTEIRVFDPYIRLNHQ</sequence>
<evidence type="ECO:0000313" key="2">
    <source>
        <dbReference type="Proteomes" id="UP000887565"/>
    </source>
</evidence>
<dbReference type="Pfam" id="PF16565">
    <property type="entry name" value="MIT_C"/>
    <property type="match status" value="1"/>
</dbReference>
<accession>A0A915L4N6</accession>
<dbReference type="AlphaFoldDB" id="A0A915L4N6"/>
<dbReference type="WBParaSite" id="nRc.2.0.1.t46045-RA">
    <property type="protein sequence ID" value="nRc.2.0.1.t46045-RA"/>
    <property type="gene ID" value="nRc.2.0.1.g46045"/>
</dbReference>
<dbReference type="InterPro" id="IPR038113">
    <property type="entry name" value="MITD1_C_sf"/>
</dbReference>
<evidence type="ECO:0000313" key="3">
    <source>
        <dbReference type="WBParaSite" id="nRc.2.0.1.t46045-RA"/>
    </source>
</evidence>
<feature type="domain" description="MITD1 C-terminal phospholipase D-like" evidence="1">
    <location>
        <begin position="68"/>
        <end position="98"/>
    </location>
</feature>